<protein>
    <submittedName>
        <fullName evidence="1">Uncharacterized protein</fullName>
    </submittedName>
</protein>
<proteinExistence type="predicted"/>
<accession>A0A1J0QZK3</accession>
<dbReference type="AlphaFoldDB" id="A0A1J0QZK3"/>
<dbReference type="EMBL" id="KX029332">
    <property type="protein sequence ID" value="APD70702.1"/>
    <property type="molecule type" value="Genomic_DNA"/>
</dbReference>
<evidence type="ECO:0000313" key="1">
    <source>
        <dbReference type="EMBL" id="APD70702.1"/>
    </source>
</evidence>
<organism evidence="1">
    <name type="scientific">Klebsiella pneumoniae</name>
    <dbReference type="NCBI Taxonomy" id="573"/>
    <lineage>
        <taxon>Bacteria</taxon>
        <taxon>Pseudomonadati</taxon>
        <taxon>Pseudomonadota</taxon>
        <taxon>Gammaproteobacteria</taxon>
        <taxon>Enterobacterales</taxon>
        <taxon>Enterobacteriaceae</taxon>
        <taxon>Klebsiella/Raoultella group</taxon>
        <taxon>Klebsiella</taxon>
        <taxon>Klebsiella pneumoniae complex</taxon>
    </lineage>
</organism>
<geneLocation type="plasmid" evidence="1">
    <name>unnamed</name>
</geneLocation>
<sequence>MKGNPLKASDIFIINQGNSGFGTEHYSLPKKQDGLNINLITTSSPKVTFGPMYTPATR</sequence>
<name>A0A1J0QZK3_KLEPN</name>
<reference evidence="1" key="1">
    <citation type="submission" date="2016-04" db="EMBL/GenBank/DDBJ databases">
        <title>Complete sequences of multidrug resistance plasmids bearing rmtG16S ribosomal RNA methyltransferase genes.</title>
        <authorList>
            <person name="Bueno M.F.C."/>
            <person name="Francisco G.R."/>
            <person name="Doi Y."/>
            <person name="Garcia D.O."/>
        </authorList>
    </citation>
    <scope>NUCLEOTIDE SEQUENCE</scope>
    <source>
        <strain evidence="1">Kp84/11</strain>
        <plasmid evidence="1">unnamed</plasmid>
    </source>
</reference>
<keyword evidence="1" id="KW-0614">Plasmid</keyword>